<evidence type="ECO:0000313" key="9">
    <source>
        <dbReference type="Proteomes" id="UP001208689"/>
    </source>
</evidence>
<dbReference type="InterPro" id="IPR051208">
    <property type="entry name" value="Class-I_Fumarase/Tartrate_DH"/>
</dbReference>
<dbReference type="Proteomes" id="UP001208689">
    <property type="component" value="Chromosome"/>
</dbReference>
<evidence type="ECO:0000313" key="8">
    <source>
        <dbReference type="EMBL" id="UYP45120.1"/>
    </source>
</evidence>
<keyword evidence="2" id="KW-0004">4Fe-4S</keyword>
<dbReference type="PANTHER" id="PTHR30389">
    <property type="entry name" value="FUMARATE HYDRATASE-RELATED"/>
    <property type="match status" value="1"/>
</dbReference>
<evidence type="ECO:0000256" key="2">
    <source>
        <dbReference type="ARBA" id="ARBA00022485"/>
    </source>
</evidence>
<keyword evidence="5" id="KW-0411">Iron-sulfur</keyword>
<evidence type="ECO:0000256" key="6">
    <source>
        <dbReference type="ARBA" id="ARBA00023239"/>
    </source>
</evidence>
<keyword evidence="4" id="KW-0408">Iron</keyword>
<name>A0ABY6HNM3_9ARCH</name>
<evidence type="ECO:0000256" key="5">
    <source>
        <dbReference type="ARBA" id="ARBA00023014"/>
    </source>
</evidence>
<reference evidence="8" key="1">
    <citation type="submission" date="2022-09" db="EMBL/GenBank/DDBJ databases">
        <title>Actin cytoskeleton and complex cell architecture in an #Asgard archaeon.</title>
        <authorList>
            <person name="Ponce Toledo R.I."/>
            <person name="Schleper C."/>
            <person name="Rodrigues Oliveira T."/>
            <person name="Wollweber F."/>
            <person name="Xu J."/>
            <person name="Rittmann S."/>
            <person name="Klingl A."/>
            <person name="Pilhofer M."/>
        </authorList>
    </citation>
    <scope>NUCLEOTIDE SEQUENCE</scope>
    <source>
        <strain evidence="8">B-35</strain>
    </source>
</reference>
<sequence>MHTSALLASVELAIYDLILKSSTSVCEDTIQKLKEIREIEKENPIQLSQIDLMLDNIEYGHSNQIPLCQDTGHINLFFQIGSNFPLVSNFKEISLRVLKKLTAESLIRPNSVDPITQINEGFNGGENMPPIYLDIIPKSSDLVITAMNKGGGSENMSKLFMLPAATGIHDFIPKIVEQMKFAGGKPCPPTILGIGLGGDASKCMSLAKKALLRPLGVHHIRKDVAALELSLLQQINDLDIGIMGLGGHSNCLDVRIEIGMRHPATFPVGLIVECYCHRTESCRITSLGKITFGKLNSQFKFEEDQ</sequence>
<dbReference type="EMBL" id="CP104013">
    <property type="protein sequence ID" value="UYP45120.1"/>
    <property type="molecule type" value="Genomic_DNA"/>
</dbReference>
<evidence type="ECO:0000259" key="7">
    <source>
        <dbReference type="Pfam" id="PF05681"/>
    </source>
</evidence>
<evidence type="ECO:0000256" key="1">
    <source>
        <dbReference type="ARBA" id="ARBA00008876"/>
    </source>
</evidence>
<evidence type="ECO:0000256" key="3">
    <source>
        <dbReference type="ARBA" id="ARBA00022723"/>
    </source>
</evidence>
<keyword evidence="6" id="KW-0456">Lyase</keyword>
<accession>A0ABY6HNM3</accession>
<gene>
    <name evidence="8" type="ORF">NEF87_001405</name>
</gene>
<dbReference type="Pfam" id="PF05681">
    <property type="entry name" value="Fumerase"/>
    <property type="match status" value="1"/>
</dbReference>
<keyword evidence="3" id="KW-0479">Metal-binding</keyword>
<organism evidence="8 9">
    <name type="scientific">Candidatus Lokiarchaeum ossiferum</name>
    <dbReference type="NCBI Taxonomy" id="2951803"/>
    <lineage>
        <taxon>Archaea</taxon>
        <taxon>Promethearchaeati</taxon>
        <taxon>Promethearchaeota</taxon>
        <taxon>Promethearchaeia</taxon>
        <taxon>Promethearchaeales</taxon>
        <taxon>Promethearchaeaceae</taxon>
        <taxon>Candidatus Lokiarchaeum</taxon>
    </lineage>
</organism>
<dbReference type="InterPro" id="IPR004646">
    <property type="entry name" value="Fe-S_hydro-lyase_TtdA-typ_cat"/>
</dbReference>
<protein>
    <recommendedName>
        <fullName evidence="7">Fe-S hydro-lyase tartrate dehydratase alpha-type catalytic domain-containing protein</fullName>
    </recommendedName>
</protein>
<proteinExistence type="inferred from homology"/>
<evidence type="ECO:0000256" key="4">
    <source>
        <dbReference type="ARBA" id="ARBA00023004"/>
    </source>
</evidence>
<dbReference type="PANTHER" id="PTHR30389:SF17">
    <property type="entry name" value="L(+)-TARTRATE DEHYDRATASE SUBUNIT ALPHA-RELATED"/>
    <property type="match status" value="1"/>
</dbReference>
<dbReference type="NCBIfam" id="TIGR00722">
    <property type="entry name" value="ttdA_fumA_fumB"/>
    <property type="match status" value="1"/>
</dbReference>
<comment type="similarity">
    <text evidence="1">Belongs to the class-I fumarase family.</text>
</comment>
<keyword evidence="9" id="KW-1185">Reference proteome</keyword>
<feature type="domain" description="Fe-S hydro-lyase tartrate dehydratase alpha-type catalytic" evidence="7">
    <location>
        <begin position="13"/>
        <end position="281"/>
    </location>
</feature>